<dbReference type="EMBL" id="JAGRRH010000070">
    <property type="protein sequence ID" value="KAG7337910.1"/>
    <property type="molecule type" value="Genomic_DNA"/>
</dbReference>
<keyword evidence="4" id="KW-1185">Reference proteome</keyword>
<name>A0A9K3K6K1_9STRA</name>
<dbReference type="InterPro" id="IPR006912">
    <property type="entry name" value="Harbinger_derived_prot"/>
</dbReference>
<evidence type="ECO:0000313" key="4">
    <source>
        <dbReference type="Proteomes" id="UP000693970"/>
    </source>
</evidence>
<evidence type="ECO:0000313" key="2">
    <source>
        <dbReference type="EMBL" id="KAG7337910.1"/>
    </source>
</evidence>
<reference evidence="2" key="1">
    <citation type="journal article" date="2021" name="Sci. Rep.">
        <title>Diploid genomic architecture of Nitzschia inconspicua, an elite biomass production diatom.</title>
        <authorList>
            <person name="Oliver A."/>
            <person name="Podell S."/>
            <person name="Pinowska A."/>
            <person name="Traller J.C."/>
            <person name="Smith S.R."/>
            <person name="McClure R."/>
            <person name="Beliaev A."/>
            <person name="Bohutskyi P."/>
            <person name="Hill E.A."/>
            <person name="Rabines A."/>
            <person name="Zheng H."/>
            <person name="Allen L.Z."/>
            <person name="Kuo A."/>
            <person name="Grigoriev I.V."/>
            <person name="Allen A.E."/>
            <person name="Hazlebeck D."/>
            <person name="Allen E.E."/>
        </authorList>
    </citation>
    <scope>NUCLEOTIDE SEQUENCE</scope>
    <source>
        <strain evidence="2">Hildebrandi</strain>
    </source>
</reference>
<dbReference type="PANTHER" id="PTHR47150">
    <property type="entry name" value="OS12G0169200 PROTEIN"/>
    <property type="match status" value="1"/>
</dbReference>
<dbReference type="OrthoDB" id="42860at2759"/>
<dbReference type="PANTHER" id="PTHR47150:SF5">
    <property type="entry name" value="OS07G0546750 PROTEIN"/>
    <property type="match status" value="1"/>
</dbReference>
<accession>A0A9K3K6K1</accession>
<evidence type="ECO:0000256" key="1">
    <source>
        <dbReference type="SAM" id="MobiDB-lite"/>
    </source>
</evidence>
<dbReference type="AlphaFoldDB" id="A0A9K3K6K1"/>
<dbReference type="Proteomes" id="UP000693970">
    <property type="component" value="Unassembled WGS sequence"/>
</dbReference>
<gene>
    <name evidence="3" type="ORF">IV203_022440</name>
    <name evidence="2" type="ORF">IV203_024599</name>
</gene>
<dbReference type="Pfam" id="PF04827">
    <property type="entry name" value="Plant_tran"/>
    <property type="match status" value="1"/>
</dbReference>
<feature type="region of interest" description="Disordered" evidence="1">
    <location>
        <begin position="1"/>
        <end position="32"/>
    </location>
</feature>
<sequence length="179" mass="20516">MYVQTEPHSIPPSHGRHSRKEHSTLQAKSNIPENQQTPLQSKLLLPLKCLAYGEPHHAFIDYFQMSRSFAKICCVEFDKAIKSIYIDEWLRLPTAEDLKAILKLHKTVHGVEGMVGSIHCSHTYRKNYPAAWQGSFQGNEKRPSIVLEAISDYHLFFWHISYGYTGNLNDRTILSPTHG</sequence>
<reference evidence="2" key="2">
    <citation type="submission" date="2021-04" db="EMBL/GenBank/DDBJ databases">
        <authorList>
            <person name="Podell S."/>
        </authorList>
    </citation>
    <scope>NUCLEOTIDE SEQUENCE</scope>
    <source>
        <strain evidence="2">Hildebrandi</strain>
    </source>
</reference>
<organism evidence="2 4">
    <name type="scientific">Nitzschia inconspicua</name>
    <dbReference type="NCBI Taxonomy" id="303405"/>
    <lineage>
        <taxon>Eukaryota</taxon>
        <taxon>Sar</taxon>
        <taxon>Stramenopiles</taxon>
        <taxon>Ochrophyta</taxon>
        <taxon>Bacillariophyta</taxon>
        <taxon>Bacillariophyceae</taxon>
        <taxon>Bacillariophycidae</taxon>
        <taxon>Bacillariales</taxon>
        <taxon>Bacillariaceae</taxon>
        <taxon>Nitzschia</taxon>
    </lineage>
</organism>
<proteinExistence type="predicted"/>
<evidence type="ECO:0000313" key="3">
    <source>
        <dbReference type="EMBL" id="KAG7344432.1"/>
    </source>
</evidence>
<dbReference type="EMBL" id="JAGRRH010000023">
    <property type="protein sequence ID" value="KAG7344432.1"/>
    <property type="molecule type" value="Genomic_DNA"/>
</dbReference>
<protein>
    <submittedName>
        <fullName evidence="2">Plant transposon protein</fullName>
    </submittedName>
</protein>
<comment type="caution">
    <text evidence="2">The sequence shown here is derived from an EMBL/GenBank/DDBJ whole genome shotgun (WGS) entry which is preliminary data.</text>
</comment>